<protein>
    <recommendedName>
        <fullName evidence="2">Smr domain-containing protein</fullName>
    </recommendedName>
</protein>
<evidence type="ECO:0000313" key="3">
    <source>
        <dbReference type="EMBL" id="KAH7405489.1"/>
    </source>
</evidence>
<feature type="compositionally biased region" description="Polar residues" evidence="1">
    <location>
        <begin position="1"/>
        <end position="15"/>
    </location>
</feature>
<reference evidence="3" key="1">
    <citation type="submission" date="2021-08" db="EMBL/GenBank/DDBJ databases">
        <title>WGS assembly of Ceratopteris richardii.</title>
        <authorList>
            <person name="Marchant D.B."/>
            <person name="Chen G."/>
            <person name="Jenkins J."/>
            <person name="Shu S."/>
            <person name="Leebens-Mack J."/>
            <person name="Grimwood J."/>
            <person name="Schmutz J."/>
            <person name="Soltis P."/>
            <person name="Soltis D."/>
            <person name="Chen Z.-H."/>
        </authorList>
    </citation>
    <scope>NUCLEOTIDE SEQUENCE</scope>
    <source>
        <strain evidence="3">Whitten #5841</strain>
        <tissue evidence="3">Leaf</tissue>
    </source>
</reference>
<proteinExistence type="predicted"/>
<dbReference type="EMBL" id="CM035420">
    <property type="protein sequence ID" value="KAH7405489.1"/>
    <property type="molecule type" value="Genomic_DNA"/>
</dbReference>
<dbReference type="PROSITE" id="PS50828">
    <property type="entry name" value="SMR"/>
    <property type="match status" value="1"/>
</dbReference>
<feature type="region of interest" description="Disordered" evidence="1">
    <location>
        <begin position="1"/>
        <end position="64"/>
    </location>
</feature>
<sequence length="526" mass="58666">MNPVSTLSSKRTLLNPNAREFVPTSLKPSSSAALPTIGDETEPSTASDNGITISEKTVSSDTCLSDEESRKYWNAQLPDDILTPDTDFFIADAEDGIEPGSSISGASGSESSGIRDQSDYPTDDLAWERSGMYGKFLHDPVQVVSYDSAASHDIPRQLWEGEHTSSPYRFSPIIGSRSKQDSLPSTFDQVSMKDTNIVDPWHVLLSEFPNIPVRTLVDVYQANGGDLSLTMRELSRMKMQDEANLWHNVPLSTQFSPDLRPFSFSDPSTPEFVSRVSHVPEGVGMQHAGFTRVMRKNNSQWFYDHRGPSEFSLAPSVLPAENFSSKLLDGEPYGNRIESLHLHHKHRISSRNLADTDDALVSLRSELVREEARNHGRVRNAFMEQARQALYSGNRVLAKEANAKGQFYNRLMKAAQNKAAEIDMQRITLSSQGPTFGPGQTQHLDLRGQHGIEAIHMLKRNLSTLRLAARSSGQQQQVFISVGTGHQKGSRALARFHYMVKQYLVEEEHLQWTEPQPGVLKVVVNF</sequence>
<dbReference type="InterPro" id="IPR013899">
    <property type="entry name" value="DUF1771"/>
</dbReference>
<dbReference type="AlphaFoldDB" id="A0A8T2T994"/>
<evidence type="ECO:0000256" key="1">
    <source>
        <dbReference type="SAM" id="MobiDB-lite"/>
    </source>
</evidence>
<dbReference type="EMBL" id="CM035420">
    <property type="protein sequence ID" value="KAH7405493.1"/>
    <property type="molecule type" value="Genomic_DNA"/>
</dbReference>
<dbReference type="PANTHER" id="PTHR46651">
    <property type="entry name" value="POLYADENYLATE-BINDING PROTEIN-INTERACTING PROTEIN 7"/>
    <property type="match status" value="1"/>
</dbReference>
<name>A0A8T2T994_CERRI</name>
<gene>
    <name evidence="3" type="ORF">KP509_15G072500</name>
</gene>
<feature type="compositionally biased region" description="Polar residues" evidence="1">
    <location>
        <begin position="43"/>
        <end position="63"/>
    </location>
</feature>
<keyword evidence="4" id="KW-1185">Reference proteome</keyword>
<dbReference type="SUPFAM" id="SSF160443">
    <property type="entry name" value="SMR domain-like"/>
    <property type="match status" value="1"/>
</dbReference>
<dbReference type="Pfam" id="PF08590">
    <property type="entry name" value="DUF1771"/>
    <property type="match status" value="1"/>
</dbReference>
<comment type="caution">
    <text evidence="3">The sequence shown here is derived from an EMBL/GenBank/DDBJ whole genome shotgun (WGS) entry which is preliminary data.</text>
</comment>
<dbReference type="OrthoDB" id="3231855at2759"/>
<dbReference type="Gene3D" id="3.30.1370.110">
    <property type="match status" value="1"/>
</dbReference>
<dbReference type="PANTHER" id="PTHR46651:SF1">
    <property type="entry name" value="SMALL MUTS RELATED FAMILY PROTEIN"/>
    <property type="match status" value="1"/>
</dbReference>
<evidence type="ECO:0000313" key="4">
    <source>
        <dbReference type="Proteomes" id="UP000825935"/>
    </source>
</evidence>
<dbReference type="InterPro" id="IPR002625">
    <property type="entry name" value="Smr_dom"/>
</dbReference>
<dbReference type="EMBL" id="CM035420">
    <property type="protein sequence ID" value="KAH7405491.1"/>
    <property type="molecule type" value="Genomic_DNA"/>
</dbReference>
<accession>A0A8T2T994</accession>
<evidence type="ECO:0000259" key="2">
    <source>
        <dbReference type="PROSITE" id="PS50828"/>
    </source>
</evidence>
<organism evidence="3 4">
    <name type="scientific">Ceratopteris richardii</name>
    <name type="common">Triangle waterfern</name>
    <dbReference type="NCBI Taxonomy" id="49495"/>
    <lineage>
        <taxon>Eukaryota</taxon>
        <taxon>Viridiplantae</taxon>
        <taxon>Streptophyta</taxon>
        <taxon>Embryophyta</taxon>
        <taxon>Tracheophyta</taxon>
        <taxon>Polypodiopsida</taxon>
        <taxon>Polypodiidae</taxon>
        <taxon>Polypodiales</taxon>
        <taxon>Pteridineae</taxon>
        <taxon>Pteridaceae</taxon>
        <taxon>Parkerioideae</taxon>
        <taxon>Ceratopteris</taxon>
    </lineage>
</organism>
<dbReference type="Proteomes" id="UP000825935">
    <property type="component" value="Chromosome 15"/>
</dbReference>
<dbReference type="InterPro" id="IPR036063">
    <property type="entry name" value="Smr_dom_sf"/>
</dbReference>
<dbReference type="InterPro" id="IPR053242">
    <property type="entry name" value="PAM2-like_domain"/>
</dbReference>
<feature type="domain" description="Smr" evidence="2">
    <location>
        <begin position="444"/>
        <end position="525"/>
    </location>
</feature>
<feature type="compositionally biased region" description="Low complexity" evidence="1">
    <location>
        <begin position="98"/>
        <end position="114"/>
    </location>
</feature>
<feature type="region of interest" description="Disordered" evidence="1">
    <location>
        <begin position="95"/>
        <end position="123"/>
    </location>
</feature>